<dbReference type="PRINTS" id="PR00739">
    <property type="entry name" value="GLHYDRLASE26"/>
</dbReference>
<feature type="region of interest" description="Disordered" evidence="4">
    <location>
        <begin position="71"/>
        <end position="100"/>
    </location>
</feature>
<sequence length="736" mass="80056">MKISSAACLLLLLRNAAESKNIRGSRVLNLFEEGSAIGVDEQVYGDEVSGEGDAVQDDFSEPITSPIEDSVHAYDTSGAGDAFQEPAEEPAVQEDSSEPMAGSFEEAKAFPIEDSVYSYDTSGAGDAVQKPIEEPAVQEDFSEPMAGNSEEAIASPIEDSVYAYDASGTGDAFQEPIEEPAVQEDFSEPMAMEALTSPIEDSVYAYDASGTGDAVQAPIEEPVYVYDASGAGYYVQGDLLGPMSGNIQDASTFGINEGYGYDALGNLVQGDSLEPMPHEAGTFGIDEGYGYGASGNLVQGDSLEPMPQDASTFRINEGYGYDALGNLVQRDFLEPMPQEASTFGINEGGYGYDALGNLVQEDFLEPMPANNTQEASTFGINEGGYGYDALGNLVQVDPMSQEASTFGINEGYGYDALGNLVQVDPMSQEARTFGINEGYGYDALGNYVQGDYLEPMPGNALEASTFGMDSGGVSGDTNHRALQTTRWKTLNYLYSIRGRGTVAGIHERYSQTPSRFTEQVRQVSGKYPGLWSGDFLFDYNRRYRQNMIDEAKRRWASGTMINIMYHSCNPAAANVGEECNWDDRTKGPQSRMSDSDWQAIITDGSGLNRKWKQYLDEIAVYLQDLKNNGVEVLFRPFHEMNQGVFWWGGRPGSSGTRRLYQISHDYLTNVKRLDNLIWVWNIQDFGSLSNDAQSYNPGSNYFECRNGCCSGMYSGGMLKCTPLSGGGFNPSICTAV</sequence>
<keyword evidence="5" id="KW-0732">Signal</keyword>
<dbReference type="Gene3D" id="2.180.10.10">
    <property type="entry name" value="RHS repeat-associated core"/>
    <property type="match status" value="1"/>
</dbReference>
<feature type="chain" id="PRO_5044834777" description="GH26 domain-containing protein" evidence="5">
    <location>
        <begin position="20"/>
        <end position="736"/>
    </location>
</feature>
<evidence type="ECO:0000313" key="7">
    <source>
        <dbReference type="EMBL" id="KAL3808308.1"/>
    </source>
</evidence>
<dbReference type="EMBL" id="JALLPB020000522">
    <property type="protein sequence ID" value="KAL3808308.1"/>
    <property type="molecule type" value="Genomic_DNA"/>
</dbReference>
<dbReference type="InterPro" id="IPR017853">
    <property type="entry name" value="GH"/>
</dbReference>
<feature type="signal peptide" evidence="5">
    <location>
        <begin position="1"/>
        <end position="19"/>
    </location>
</feature>
<organism evidence="7 8">
    <name type="scientific">Cyclostephanos tholiformis</name>
    <dbReference type="NCBI Taxonomy" id="382380"/>
    <lineage>
        <taxon>Eukaryota</taxon>
        <taxon>Sar</taxon>
        <taxon>Stramenopiles</taxon>
        <taxon>Ochrophyta</taxon>
        <taxon>Bacillariophyta</taxon>
        <taxon>Coscinodiscophyceae</taxon>
        <taxon>Thalassiosirophycidae</taxon>
        <taxon>Stephanodiscales</taxon>
        <taxon>Stephanodiscaceae</taxon>
        <taxon>Cyclostephanos</taxon>
    </lineage>
</organism>
<dbReference type="GO" id="GO:0016798">
    <property type="term" value="F:hydrolase activity, acting on glycosyl bonds"/>
    <property type="evidence" value="ECO:0007669"/>
    <property type="project" value="UniProtKB-KW"/>
</dbReference>
<proteinExistence type="inferred from homology"/>
<evidence type="ECO:0000256" key="1">
    <source>
        <dbReference type="ARBA" id="ARBA00007754"/>
    </source>
</evidence>
<keyword evidence="2" id="KW-0378">Hydrolase</keyword>
<evidence type="ECO:0000256" key="4">
    <source>
        <dbReference type="SAM" id="MobiDB-lite"/>
    </source>
</evidence>
<dbReference type="Pfam" id="PF02156">
    <property type="entry name" value="Glyco_hydro_26"/>
    <property type="match status" value="1"/>
</dbReference>
<dbReference type="GO" id="GO:0005976">
    <property type="term" value="P:polysaccharide metabolic process"/>
    <property type="evidence" value="ECO:0007669"/>
    <property type="project" value="UniProtKB-ARBA"/>
</dbReference>
<dbReference type="PROSITE" id="PS51764">
    <property type="entry name" value="GH26"/>
    <property type="match status" value="1"/>
</dbReference>
<dbReference type="InterPro" id="IPR000805">
    <property type="entry name" value="Glyco_hydro_26"/>
</dbReference>
<keyword evidence="3" id="KW-0326">Glycosidase</keyword>
<comment type="caution">
    <text evidence="7">The sequence shown here is derived from an EMBL/GenBank/DDBJ whole genome shotgun (WGS) entry which is preliminary data.</text>
</comment>
<evidence type="ECO:0000256" key="5">
    <source>
        <dbReference type="SAM" id="SignalP"/>
    </source>
</evidence>
<dbReference type="AlphaFoldDB" id="A0ABD3R615"/>
<accession>A0ABD3R615</accession>
<dbReference type="SUPFAM" id="SSF51445">
    <property type="entry name" value="(Trans)glycosidases"/>
    <property type="match status" value="1"/>
</dbReference>
<evidence type="ECO:0000313" key="8">
    <source>
        <dbReference type="Proteomes" id="UP001530377"/>
    </source>
</evidence>
<evidence type="ECO:0000259" key="6">
    <source>
        <dbReference type="PROSITE" id="PS51764"/>
    </source>
</evidence>
<dbReference type="InterPro" id="IPR022790">
    <property type="entry name" value="GH26_dom"/>
</dbReference>
<feature type="compositionally biased region" description="Acidic residues" evidence="4">
    <location>
        <begin position="86"/>
        <end position="97"/>
    </location>
</feature>
<evidence type="ECO:0000256" key="3">
    <source>
        <dbReference type="ARBA" id="ARBA00023295"/>
    </source>
</evidence>
<keyword evidence="8" id="KW-1185">Reference proteome</keyword>
<comment type="similarity">
    <text evidence="1">Belongs to the glycosyl hydrolase 26 family.</text>
</comment>
<gene>
    <name evidence="7" type="ORF">ACHAXA_001925</name>
</gene>
<feature type="domain" description="GH26" evidence="6">
    <location>
        <begin position="484"/>
        <end position="736"/>
    </location>
</feature>
<evidence type="ECO:0000256" key="2">
    <source>
        <dbReference type="ARBA" id="ARBA00022801"/>
    </source>
</evidence>
<protein>
    <recommendedName>
        <fullName evidence="6">GH26 domain-containing protein</fullName>
    </recommendedName>
</protein>
<dbReference type="Gene3D" id="3.20.20.80">
    <property type="entry name" value="Glycosidases"/>
    <property type="match status" value="1"/>
</dbReference>
<dbReference type="PANTHER" id="PTHR40079">
    <property type="entry name" value="MANNAN ENDO-1,4-BETA-MANNOSIDASE E-RELATED"/>
    <property type="match status" value="1"/>
</dbReference>
<name>A0ABD3R615_9STRA</name>
<reference evidence="7 8" key="1">
    <citation type="submission" date="2024-10" db="EMBL/GenBank/DDBJ databases">
        <title>Updated reference genomes for cyclostephanoid diatoms.</title>
        <authorList>
            <person name="Roberts W.R."/>
            <person name="Alverson A.J."/>
        </authorList>
    </citation>
    <scope>NUCLEOTIDE SEQUENCE [LARGE SCALE GENOMIC DNA]</scope>
    <source>
        <strain evidence="7 8">AJA228-03</strain>
    </source>
</reference>
<dbReference type="Proteomes" id="UP001530377">
    <property type="component" value="Unassembled WGS sequence"/>
</dbReference>
<dbReference type="PANTHER" id="PTHR40079:SF4">
    <property type="entry name" value="GH26 DOMAIN-CONTAINING PROTEIN-RELATED"/>
    <property type="match status" value="1"/>
</dbReference>